<dbReference type="SUPFAM" id="SSF54523">
    <property type="entry name" value="Pili subunits"/>
    <property type="match status" value="1"/>
</dbReference>
<proteinExistence type="predicted"/>
<dbReference type="InterPro" id="IPR045584">
    <property type="entry name" value="Pilin-like"/>
</dbReference>
<accession>A0A6S6XXZ8</accession>
<reference evidence="1 2" key="1">
    <citation type="submission" date="2020-03" db="EMBL/GenBank/DDBJ databases">
        <authorList>
            <consortium name="Genoscope - CEA"/>
            <person name="William W."/>
        </authorList>
    </citation>
    <scope>NUCLEOTIDE SEQUENCE [LARGE SCALE GENOMIC DNA]</scope>
    <source>
        <strain evidence="2">DSM 16959</strain>
    </source>
</reference>
<dbReference type="PROSITE" id="PS00409">
    <property type="entry name" value="PROKAR_NTER_METHYL"/>
    <property type="match status" value="1"/>
</dbReference>
<dbReference type="InterPro" id="IPR012902">
    <property type="entry name" value="N_methyl_site"/>
</dbReference>
<sequence>MKIRQAGFTLIELLVTLAIIALLASIAAPVTAIAVQRGKETELRLALREIRNGIDAYKKAAEEGRIMNTINTSGYPKTLNVLVNGVTDARSPKKTKIYFLRRIPRDPMNPDSSLLPEQSWGLRSYASEPDSPAEGDDVYDVYSLSQGIGLNGIPYRKW</sequence>
<dbReference type="KEGG" id="doe:DENOEST_2594"/>
<dbReference type="OrthoDB" id="9790526at2"/>
<evidence type="ECO:0000313" key="1">
    <source>
        <dbReference type="EMBL" id="CAB1369759.1"/>
    </source>
</evidence>
<dbReference type="Gene3D" id="3.30.700.10">
    <property type="entry name" value="Glycoprotein, Type 4 Pilin"/>
    <property type="match status" value="1"/>
</dbReference>
<dbReference type="Pfam" id="PF07963">
    <property type="entry name" value="N_methyl"/>
    <property type="match status" value="1"/>
</dbReference>
<evidence type="ECO:0000313" key="2">
    <source>
        <dbReference type="Proteomes" id="UP000515733"/>
    </source>
</evidence>
<dbReference type="NCBIfam" id="TIGR02532">
    <property type="entry name" value="IV_pilin_GFxxxE"/>
    <property type="match status" value="1"/>
</dbReference>
<organism evidence="1 2">
    <name type="scientific">Denitratisoma oestradiolicum</name>
    <dbReference type="NCBI Taxonomy" id="311182"/>
    <lineage>
        <taxon>Bacteria</taxon>
        <taxon>Pseudomonadati</taxon>
        <taxon>Pseudomonadota</taxon>
        <taxon>Betaproteobacteria</taxon>
        <taxon>Nitrosomonadales</taxon>
        <taxon>Sterolibacteriaceae</taxon>
        <taxon>Denitratisoma</taxon>
    </lineage>
</organism>
<dbReference type="Proteomes" id="UP000515733">
    <property type="component" value="Chromosome"/>
</dbReference>
<dbReference type="AlphaFoldDB" id="A0A6S6XXZ8"/>
<gene>
    <name evidence="1" type="ORF">DENOEST_2594</name>
</gene>
<dbReference type="RefSeq" id="WP_145771120.1">
    <property type="nucleotide sequence ID" value="NZ_LR778301.1"/>
</dbReference>
<protein>
    <submittedName>
        <fullName evidence="1">General secretion pathway protein G</fullName>
    </submittedName>
</protein>
<name>A0A6S6XXZ8_9PROT</name>
<dbReference type="EMBL" id="LR778301">
    <property type="protein sequence ID" value="CAB1369759.1"/>
    <property type="molecule type" value="Genomic_DNA"/>
</dbReference>
<keyword evidence="2" id="KW-1185">Reference proteome</keyword>